<evidence type="ECO:0000313" key="2">
    <source>
        <dbReference type="EMBL" id="HHF08817.1"/>
    </source>
</evidence>
<proteinExistence type="predicted"/>
<gene>
    <name evidence="2" type="ORF">ENL26_03510</name>
</gene>
<organism evidence="2">
    <name type="scientific">Kosmotoga arenicorallina</name>
    <dbReference type="NCBI Taxonomy" id="688066"/>
    <lineage>
        <taxon>Bacteria</taxon>
        <taxon>Thermotogati</taxon>
        <taxon>Thermotogota</taxon>
        <taxon>Thermotogae</taxon>
        <taxon>Kosmotogales</taxon>
        <taxon>Kosmotogaceae</taxon>
        <taxon>Kosmotoga</taxon>
    </lineage>
</organism>
<dbReference type="GO" id="GO:0016491">
    <property type="term" value="F:oxidoreductase activity"/>
    <property type="evidence" value="ECO:0007669"/>
    <property type="project" value="UniProtKB-KW"/>
</dbReference>
<name>A0A7C5DVD3_9BACT</name>
<evidence type="ECO:0000256" key="1">
    <source>
        <dbReference type="ARBA" id="ARBA00023002"/>
    </source>
</evidence>
<protein>
    <submittedName>
        <fullName evidence="2">Uncharacterized protein</fullName>
    </submittedName>
</protein>
<comment type="caution">
    <text evidence="2">The sequence shown here is derived from an EMBL/GenBank/DDBJ whole genome shotgun (WGS) entry which is preliminary data.</text>
</comment>
<accession>A0A7C5DVD3</accession>
<dbReference type="Gene3D" id="3.40.920.10">
    <property type="entry name" value="Pyruvate-ferredoxin oxidoreductase, PFOR, domain III"/>
    <property type="match status" value="1"/>
</dbReference>
<dbReference type="Proteomes" id="UP000886129">
    <property type="component" value="Unassembled WGS sequence"/>
</dbReference>
<dbReference type="EMBL" id="DRTH01000209">
    <property type="protein sequence ID" value="HHF08817.1"/>
    <property type="molecule type" value="Genomic_DNA"/>
</dbReference>
<sequence>MGIISKASKIVQPEALKRSMKKHIKEKYHKLNEEAIEFGISLVEKSYTIKEESREFIRGFE</sequence>
<dbReference type="AlphaFoldDB" id="A0A7C5DVD3"/>
<keyword evidence="1" id="KW-0560">Oxidoreductase</keyword>
<dbReference type="InterPro" id="IPR002869">
    <property type="entry name" value="Pyrv_flavodox_OxRed_cen"/>
</dbReference>
<reference evidence="2" key="1">
    <citation type="journal article" date="2020" name="mSystems">
        <title>Genome- and Community-Level Interaction Insights into Carbon Utilization and Element Cycling Functions of Hydrothermarchaeota in Hydrothermal Sediment.</title>
        <authorList>
            <person name="Zhou Z."/>
            <person name="Liu Y."/>
            <person name="Xu W."/>
            <person name="Pan J."/>
            <person name="Luo Z.H."/>
            <person name="Li M."/>
        </authorList>
    </citation>
    <scope>NUCLEOTIDE SEQUENCE [LARGE SCALE GENOMIC DNA]</scope>
    <source>
        <strain evidence="2">HyVt-80</strain>
    </source>
</reference>
<dbReference type="SUPFAM" id="SSF53323">
    <property type="entry name" value="Pyruvate-ferredoxin oxidoreductase, PFOR, domain III"/>
    <property type="match status" value="1"/>
</dbReference>